<dbReference type="Proteomes" id="UP000005481">
    <property type="component" value="Unassembled WGS sequence"/>
</dbReference>
<dbReference type="STRING" id="861450.HMPREF0080_01591"/>
<evidence type="ECO:0000313" key="7">
    <source>
        <dbReference type="Proteomes" id="UP000005481"/>
    </source>
</evidence>
<proteinExistence type="inferred from homology"/>
<dbReference type="SUPFAM" id="SSF46785">
    <property type="entry name" value="Winged helix' DNA-binding domain"/>
    <property type="match status" value="1"/>
</dbReference>
<dbReference type="InterPro" id="IPR036390">
    <property type="entry name" value="WH_DNA-bd_sf"/>
</dbReference>
<name>G9YIU7_9FIRM</name>
<dbReference type="GO" id="GO:0000976">
    <property type="term" value="F:transcription cis-regulatory region binding"/>
    <property type="evidence" value="ECO:0007669"/>
    <property type="project" value="TreeGrafter"/>
</dbReference>
<dbReference type="AlphaFoldDB" id="G9YIU7"/>
<dbReference type="EMBL" id="AGCJ01000071">
    <property type="protein sequence ID" value="EHM39240.1"/>
    <property type="molecule type" value="Genomic_DNA"/>
</dbReference>
<dbReference type="InterPro" id="IPR036388">
    <property type="entry name" value="WH-like_DNA-bd_sf"/>
</dbReference>
<evidence type="ECO:0000256" key="4">
    <source>
        <dbReference type="ARBA" id="ARBA00023163"/>
    </source>
</evidence>
<accession>G9YIU7</accession>
<dbReference type="PATRIC" id="fig|861450.3.peg.1468"/>
<comment type="caution">
    <text evidence="6">The sequence shown here is derived from an EMBL/GenBank/DDBJ whole genome shotgun (WGS) entry which is preliminary data.</text>
</comment>
<dbReference type="PROSITE" id="PS50931">
    <property type="entry name" value="HTH_LYSR"/>
    <property type="match status" value="1"/>
</dbReference>
<dbReference type="SUPFAM" id="SSF53850">
    <property type="entry name" value="Periplasmic binding protein-like II"/>
    <property type="match status" value="1"/>
</dbReference>
<sequence length="285" mass="32453">MNYTRAASELHLSQPAVTYHIRYLEEYYGTKLFIYTKHQLKLTRSGLLLRNMATNVYHDTNLLKRRIKNRKQKISFGATLTIAEYDICDRLTEFLKRHTGVTVSIILGTTDELLANLEEGKIDFAMIEGTVDSPSYESVPFARERLIACCGADYDIGSPINLLNLTDHRLLLCAKETPARRLLENAFQEHNVFLDDLFFHVDLGTPDLVKKLALRNIGVAFLYESAVRDDIERGILREIDIHGLVCVNTFSFICPVKGVDRDVFKRLCSELCTVVPEGFDKACIE</sequence>
<dbReference type="Gene3D" id="1.10.10.10">
    <property type="entry name" value="Winged helix-like DNA-binding domain superfamily/Winged helix DNA-binding domain"/>
    <property type="match status" value="1"/>
</dbReference>
<reference evidence="6 7" key="1">
    <citation type="submission" date="2011-08" db="EMBL/GenBank/DDBJ databases">
        <authorList>
            <person name="Weinstock G."/>
            <person name="Sodergren E."/>
            <person name="Clifton S."/>
            <person name="Fulton L."/>
            <person name="Fulton B."/>
            <person name="Courtney L."/>
            <person name="Fronick C."/>
            <person name="Harrison M."/>
            <person name="Strong C."/>
            <person name="Farmer C."/>
            <person name="Delahaunty K."/>
            <person name="Markovic C."/>
            <person name="Hall O."/>
            <person name="Minx P."/>
            <person name="Tomlinson C."/>
            <person name="Mitreva M."/>
            <person name="Hou S."/>
            <person name="Chen J."/>
            <person name="Wollam A."/>
            <person name="Pepin K.H."/>
            <person name="Johnson M."/>
            <person name="Bhonagiri V."/>
            <person name="Zhang X."/>
            <person name="Suruliraj S."/>
            <person name="Warren W."/>
            <person name="Chinwalla A."/>
            <person name="Mardis E.R."/>
            <person name="Wilson R.K."/>
        </authorList>
    </citation>
    <scope>NUCLEOTIDE SEQUENCE [LARGE SCALE GENOMIC DNA]</scope>
    <source>
        <strain evidence="6 7">F0357</strain>
    </source>
</reference>
<dbReference type="PANTHER" id="PTHR30126">
    <property type="entry name" value="HTH-TYPE TRANSCRIPTIONAL REGULATOR"/>
    <property type="match status" value="1"/>
</dbReference>
<dbReference type="Pfam" id="PF00126">
    <property type="entry name" value="HTH_1"/>
    <property type="match status" value="1"/>
</dbReference>
<dbReference type="GO" id="GO:0003700">
    <property type="term" value="F:DNA-binding transcription factor activity"/>
    <property type="evidence" value="ECO:0007669"/>
    <property type="project" value="InterPro"/>
</dbReference>
<keyword evidence="2" id="KW-0805">Transcription regulation</keyword>
<evidence type="ECO:0000256" key="2">
    <source>
        <dbReference type="ARBA" id="ARBA00023015"/>
    </source>
</evidence>
<dbReference type="InterPro" id="IPR005119">
    <property type="entry name" value="LysR_subst-bd"/>
</dbReference>
<keyword evidence="3" id="KW-0238">DNA-binding</keyword>
<organism evidence="6 7">
    <name type="scientific">Anaeroglobus geminatus F0357</name>
    <dbReference type="NCBI Taxonomy" id="861450"/>
    <lineage>
        <taxon>Bacteria</taxon>
        <taxon>Bacillati</taxon>
        <taxon>Bacillota</taxon>
        <taxon>Negativicutes</taxon>
        <taxon>Veillonellales</taxon>
        <taxon>Veillonellaceae</taxon>
        <taxon>Anaeroglobus</taxon>
    </lineage>
</organism>
<keyword evidence="7" id="KW-1185">Reference proteome</keyword>
<dbReference type="eggNOG" id="COG0583">
    <property type="taxonomic scope" value="Bacteria"/>
</dbReference>
<dbReference type="HOGENOM" id="CLU_039613_6_1_9"/>
<evidence type="ECO:0000313" key="6">
    <source>
        <dbReference type="EMBL" id="EHM39240.1"/>
    </source>
</evidence>
<gene>
    <name evidence="6" type="ORF">HMPREF0080_01591</name>
</gene>
<dbReference type="PANTHER" id="PTHR30126:SF39">
    <property type="entry name" value="HTH-TYPE TRANSCRIPTIONAL REGULATOR CYSL"/>
    <property type="match status" value="1"/>
</dbReference>
<keyword evidence="4" id="KW-0804">Transcription</keyword>
<evidence type="ECO:0000259" key="5">
    <source>
        <dbReference type="PROSITE" id="PS50931"/>
    </source>
</evidence>
<dbReference type="Pfam" id="PF03466">
    <property type="entry name" value="LysR_substrate"/>
    <property type="match status" value="1"/>
</dbReference>
<protein>
    <submittedName>
        <fullName evidence="6">LysR substrate binding domain protein</fullName>
    </submittedName>
</protein>
<comment type="similarity">
    <text evidence="1">Belongs to the LysR transcriptional regulatory family.</text>
</comment>
<dbReference type="InterPro" id="IPR000847">
    <property type="entry name" value="LysR_HTH_N"/>
</dbReference>
<dbReference type="Gene3D" id="3.40.190.10">
    <property type="entry name" value="Periplasmic binding protein-like II"/>
    <property type="match status" value="2"/>
</dbReference>
<evidence type="ECO:0000256" key="1">
    <source>
        <dbReference type="ARBA" id="ARBA00009437"/>
    </source>
</evidence>
<feature type="domain" description="HTH lysR-type" evidence="5">
    <location>
        <begin position="1"/>
        <end position="43"/>
    </location>
</feature>
<dbReference type="PRINTS" id="PR00039">
    <property type="entry name" value="HTHLYSR"/>
</dbReference>
<evidence type="ECO:0000256" key="3">
    <source>
        <dbReference type="ARBA" id="ARBA00023125"/>
    </source>
</evidence>